<sequence>MRAPIRVTFSEPVVLGDKPVQLTVEGKSVPVTVDYEEATYTMTIKPSQPLAGPARASVDFGDIRDYESNPLVRPPWNWTMDRWLPVGELLEEPDGRSPVIAAGPGDGVALAFAPVPTSPAPRARTVDPRHGIWREYRDIDETPARDPLTLFISEKGRPTMVFVTEINEVVIVEWRDKFSWYPTMGGDDFITVDQGSAFAARASDNVYFAAFDTPNADGGSHIVVKAQRDGDQRTVGEAVNDPTTEKDARLQSLALERAGNPYVSYRTTAGDGRVRAWTKDRWLPVGSEVNPFDENAEVTQVSVDDAGMPYALVQLSNRHLPRQRTVVVKFDGSRWVECGPPLSTNKVERAFFAPTRDDRVLAYLYSWMPGRGSHHLFEVSSTGWVEIPFPEPSAEGPGNATVDPNGNPVVTWRDNSRKVHVARLNR</sequence>
<evidence type="ECO:0000313" key="4">
    <source>
        <dbReference type="Proteomes" id="UP001374803"/>
    </source>
</evidence>
<dbReference type="EMBL" id="CP089983">
    <property type="protein sequence ID" value="WXB10749.1"/>
    <property type="molecule type" value="Genomic_DNA"/>
</dbReference>
<evidence type="ECO:0000313" key="3">
    <source>
        <dbReference type="EMBL" id="WXB10749.1"/>
    </source>
</evidence>
<dbReference type="Pfam" id="PF13205">
    <property type="entry name" value="Big_5"/>
    <property type="match status" value="1"/>
</dbReference>
<reference evidence="3" key="1">
    <citation type="submission" date="2021-12" db="EMBL/GenBank/DDBJ databases">
        <title>Discovery of the Pendulisporaceae a myxobacterial family with distinct sporulation behavior and unique specialized metabolism.</title>
        <authorList>
            <person name="Garcia R."/>
            <person name="Popoff A."/>
            <person name="Bader C.D."/>
            <person name="Loehr J."/>
            <person name="Walesch S."/>
            <person name="Walt C."/>
            <person name="Boldt J."/>
            <person name="Bunk B."/>
            <person name="Haeckl F.J.F.P.J."/>
            <person name="Gunesch A.P."/>
            <person name="Birkelbach J."/>
            <person name="Nuebel U."/>
            <person name="Pietschmann T."/>
            <person name="Bach T."/>
            <person name="Mueller R."/>
        </authorList>
    </citation>
    <scope>NUCLEOTIDE SEQUENCE</scope>
    <source>
        <strain evidence="3">MSr11367</strain>
    </source>
</reference>
<organism evidence="3 4">
    <name type="scientific">Pendulispora rubella</name>
    <dbReference type="NCBI Taxonomy" id="2741070"/>
    <lineage>
        <taxon>Bacteria</taxon>
        <taxon>Pseudomonadati</taxon>
        <taxon>Myxococcota</taxon>
        <taxon>Myxococcia</taxon>
        <taxon>Myxococcales</taxon>
        <taxon>Sorangiineae</taxon>
        <taxon>Pendulisporaceae</taxon>
        <taxon>Pendulispora</taxon>
    </lineage>
</organism>
<name>A0ABZ2LIH0_9BACT</name>
<proteinExistence type="predicted"/>
<dbReference type="Proteomes" id="UP001374803">
    <property type="component" value="Chromosome"/>
</dbReference>
<evidence type="ECO:0000256" key="1">
    <source>
        <dbReference type="ARBA" id="ARBA00022729"/>
    </source>
</evidence>
<gene>
    <name evidence="3" type="ORF">LVJ94_24345</name>
</gene>
<keyword evidence="1" id="KW-0732">Signal</keyword>
<feature type="domain" description="SbsA Ig-like" evidence="2">
    <location>
        <begin position="4"/>
        <end position="73"/>
    </location>
</feature>
<dbReference type="InterPro" id="IPR032812">
    <property type="entry name" value="SbsA_Ig"/>
</dbReference>
<protein>
    <submittedName>
        <fullName evidence="3">Ig-like domain-containing protein</fullName>
    </submittedName>
</protein>
<keyword evidence="4" id="KW-1185">Reference proteome</keyword>
<evidence type="ECO:0000259" key="2">
    <source>
        <dbReference type="Pfam" id="PF13205"/>
    </source>
</evidence>
<accession>A0ABZ2LIH0</accession>